<evidence type="ECO:0000259" key="5">
    <source>
        <dbReference type="PROSITE" id="PS50931"/>
    </source>
</evidence>
<dbReference type="InterPro" id="IPR036388">
    <property type="entry name" value="WH-like_DNA-bd_sf"/>
</dbReference>
<dbReference type="FunFam" id="1.10.10.10:FF:000001">
    <property type="entry name" value="LysR family transcriptional regulator"/>
    <property type="match status" value="1"/>
</dbReference>
<dbReference type="SUPFAM" id="SSF53850">
    <property type="entry name" value="Periplasmic binding protein-like II"/>
    <property type="match status" value="1"/>
</dbReference>
<dbReference type="OrthoDB" id="9786526at2"/>
<keyword evidence="7" id="KW-1185">Reference proteome</keyword>
<dbReference type="Proteomes" id="UP000275281">
    <property type="component" value="Unassembled WGS sequence"/>
</dbReference>
<dbReference type="GO" id="GO:0006351">
    <property type="term" value="P:DNA-templated transcription"/>
    <property type="evidence" value="ECO:0007669"/>
    <property type="project" value="TreeGrafter"/>
</dbReference>
<dbReference type="AlphaFoldDB" id="A0A3N5Y0B8"/>
<sequence length="292" mass="32924">MNDFEGLVEFIAVAECKGFTKAAQQLRCSTSHVSKQMVKLEQRLGVALLARTTRVVNLTREGEVYYHKARDLLNGLHQANDAIGTEQQKLTGTLRVSAAGTFAESFLASALIEFGQQHPELNIHLIFDSKLINFVDEGFDFSVRVGLLKDSGLIARKLVDRSVMLVASPDYLARKGTPKTPHDLKQHDCIVNNDTWNFSTENGIESVKLEPRFKSNNASVMTQACLNGFGITYLPKSNFRDAIEKGDLVPIMEPYWLKDISSWIVYQNRQYLPAKARITIDYLLAYFADWQE</sequence>
<dbReference type="Pfam" id="PF00126">
    <property type="entry name" value="HTH_1"/>
    <property type="match status" value="1"/>
</dbReference>
<feature type="domain" description="HTH lysR-type" evidence="5">
    <location>
        <begin position="1"/>
        <end position="59"/>
    </location>
</feature>
<dbReference type="InterPro" id="IPR058163">
    <property type="entry name" value="LysR-type_TF_proteobact-type"/>
</dbReference>
<comment type="similarity">
    <text evidence="1">Belongs to the LysR transcriptional regulatory family.</text>
</comment>
<proteinExistence type="inferred from homology"/>
<keyword evidence="3" id="KW-0238">DNA-binding</keyword>
<protein>
    <submittedName>
        <fullName evidence="6">LysR family transcriptional regulator</fullName>
    </submittedName>
</protein>
<evidence type="ECO:0000256" key="2">
    <source>
        <dbReference type="ARBA" id="ARBA00023015"/>
    </source>
</evidence>
<evidence type="ECO:0000256" key="1">
    <source>
        <dbReference type="ARBA" id="ARBA00009437"/>
    </source>
</evidence>
<dbReference type="Gene3D" id="1.10.10.10">
    <property type="entry name" value="Winged helix-like DNA-binding domain superfamily/Winged helix DNA-binding domain"/>
    <property type="match status" value="1"/>
</dbReference>
<gene>
    <name evidence="6" type="ORF">DRW07_10420</name>
</gene>
<dbReference type="Pfam" id="PF03466">
    <property type="entry name" value="LysR_substrate"/>
    <property type="match status" value="1"/>
</dbReference>
<dbReference type="GO" id="GO:0043565">
    <property type="term" value="F:sequence-specific DNA binding"/>
    <property type="evidence" value="ECO:0007669"/>
    <property type="project" value="TreeGrafter"/>
</dbReference>
<dbReference type="InterPro" id="IPR000847">
    <property type="entry name" value="LysR_HTH_N"/>
</dbReference>
<comment type="caution">
    <text evidence="6">The sequence shown here is derived from an EMBL/GenBank/DDBJ whole genome shotgun (WGS) entry which is preliminary data.</text>
</comment>
<accession>A0A3N5Y0B8</accession>
<dbReference type="PROSITE" id="PS50931">
    <property type="entry name" value="HTH_LYSR"/>
    <property type="match status" value="1"/>
</dbReference>
<keyword evidence="4" id="KW-0804">Transcription</keyword>
<dbReference type="PANTHER" id="PTHR30537">
    <property type="entry name" value="HTH-TYPE TRANSCRIPTIONAL REGULATOR"/>
    <property type="match status" value="1"/>
</dbReference>
<dbReference type="SUPFAM" id="SSF46785">
    <property type="entry name" value="Winged helix' DNA-binding domain"/>
    <property type="match status" value="1"/>
</dbReference>
<dbReference type="EMBL" id="RPOK01000003">
    <property type="protein sequence ID" value="RPJ66500.1"/>
    <property type="molecule type" value="Genomic_DNA"/>
</dbReference>
<organism evidence="6 7">
    <name type="scientific">Alteromonas sediminis</name>
    <dbReference type="NCBI Taxonomy" id="2259342"/>
    <lineage>
        <taxon>Bacteria</taxon>
        <taxon>Pseudomonadati</taxon>
        <taxon>Pseudomonadota</taxon>
        <taxon>Gammaproteobacteria</taxon>
        <taxon>Alteromonadales</taxon>
        <taxon>Alteromonadaceae</taxon>
        <taxon>Alteromonas/Salinimonas group</taxon>
        <taxon>Alteromonas</taxon>
    </lineage>
</organism>
<evidence type="ECO:0000256" key="3">
    <source>
        <dbReference type="ARBA" id="ARBA00023125"/>
    </source>
</evidence>
<dbReference type="GO" id="GO:0003700">
    <property type="term" value="F:DNA-binding transcription factor activity"/>
    <property type="evidence" value="ECO:0007669"/>
    <property type="project" value="InterPro"/>
</dbReference>
<evidence type="ECO:0000313" key="6">
    <source>
        <dbReference type="EMBL" id="RPJ66500.1"/>
    </source>
</evidence>
<dbReference type="CDD" id="cd08422">
    <property type="entry name" value="PBP2_CrgA_like"/>
    <property type="match status" value="1"/>
</dbReference>
<dbReference type="PANTHER" id="PTHR30537:SF5">
    <property type="entry name" value="HTH-TYPE TRANSCRIPTIONAL ACTIVATOR TTDR-RELATED"/>
    <property type="match status" value="1"/>
</dbReference>
<dbReference type="InterPro" id="IPR036390">
    <property type="entry name" value="WH_DNA-bd_sf"/>
</dbReference>
<reference evidence="6 7" key="1">
    <citation type="submission" date="2018-11" db="EMBL/GenBank/DDBJ databases">
        <authorList>
            <person name="Ye M.-Q."/>
            <person name="Du Z.-J."/>
        </authorList>
    </citation>
    <scope>NUCLEOTIDE SEQUENCE [LARGE SCALE GENOMIC DNA]</scope>
    <source>
        <strain evidence="6 7">U0105</strain>
    </source>
</reference>
<dbReference type="Gene3D" id="3.40.190.290">
    <property type="match status" value="1"/>
</dbReference>
<dbReference type="InterPro" id="IPR005119">
    <property type="entry name" value="LysR_subst-bd"/>
</dbReference>
<dbReference type="RefSeq" id="WP_124027858.1">
    <property type="nucleotide sequence ID" value="NZ_JBHRSN010000006.1"/>
</dbReference>
<evidence type="ECO:0000256" key="4">
    <source>
        <dbReference type="ARBA" id="ARBA00023163"/>
    </source>
</evidence>
<keyword evidence="2" id="KW-0805">Transcription regulation</keyword>
<evidence type="ECO:0000313" key="7">
    <source>
        <dbReference type="Proteomes" id="UP000275281"/>
    </source>
</evidence>
<name>A0A3N5Y0B8_9ALTE</name>